<gene>
    <name evidence="3" type="ORF">LCGC14_1218770</name>
</gene>
<reference evidence="3" key="1">
    <citation type="journal article" date="2015" name="Nature">
        <title>Complex archaea that bridge the gap between prokaryotes and eukaryotes.</title>
        <authorList>
            <person name="Spang A."/>
            <person name="Saw J.H."/>
            <person name="Jorgensen S.L."/>
            <person name="Zaremba-Niedzwiedzka K."/>
            <person name="Martijn J."/>
            <person name="Lind A.E."/>
            <person name="van Eijk R."/>
            <person name="Schleper C."/>
            <person name="Guy L."/>
            <person name="Ettema T.J."/>
        </authorList>
    </citation>
    <scope>NUCLEOTIDE SEQUENCE</scope>
</reference>
<comment type="caution">
    <text evidence="3">The sequence shown here is derived from an EMBL/GenBank/DDBJ whole genome shotgun (WGS) entry which is preliminary data.</text>
</comment>
<feature type="transmembrane region" description="Helical" evidence="2">
    <location>
        <begin position="928"/>
        <end position="948"/>
    </location>
</feature>
<feature type="compositionally biased region" description="Basic and acidic residues" evidence="1">
    <location>
        <begin position="873"/>
        <end position="883"/>
    </location>
</feature>
<feature type="non-terminal residue" evidence="3">
    <location>
        <position position="1576"/>
    </location>
</feature>
<sequence length="1576" mass="178700">MRLISLKKEKLTVIFLISFMILLNPLIFILNINIMNLTDFSEKNELKNPKYPNISAQETLTSVWFENPNFQSGTDPWYSEIDGDADDINATYSPNHVNFDILGDVRTFNDISGTPQIGDWIEVNHSVRPLPLTHEINQYGFNVSHVYDENIDQTGNLVGVLWKRNVTMPVDMSDYIITSASVSAIVNGSADQDIETSNDLPIMNSGYASLFDHAFFYVEISDLNNIESHEIATYQTNDLGTGRVAMRDSDYSTRVFLNDTFMTPKSESDIIFFLNQIFQLDNYNFTITLSIEIDSEDNYPGYELDYWYSLLIKSINFSFTYEKKIDQFTTASWNQDGDQISDLSNDTIIINEATLNFKYKTDEIWPVPSTNSEIRVFINNIKISETIKLDNANSSFQLAKLGGFDVTSAIPYNTNINLSIQLYIGEEFNLDKKISISVDDIYLNITYTVIFPDTQTNLHIFFNGINKTLNPFYEHPVNEDLNITIKYPDNTGLHISGAIVQLSGNLTGTVIENVTLEQYSIIISASELNLGEVRFDVVAHRFNYEARKISPILIIKQVATENLQLFLNEEEKTVDPFYNIAINKLLNITVIYRDLSGTHIPGATVQLTGDGILETLNESLTLNQYSIVINTTIKFSFGENNLVIKAQETKHQEKVINPRIIVRRINTEITPVSGSNTINIKPGQSVNISVYINNTDFNTIIKGAIVLYSWEQENGFLTDPDNDGIYEVIIPNIPEGTHSINITVFGGNIYNFESYEIIVAAFNPRENLLFFQILLIIGIIVSVSLGGYLYAYHKYLKFPKTVRKVRKFSKTLKKKRSPNVSVLNRKKAFILAYREEFHKSSRFLKGKVIKHKLVKEKPKIELPRKKPTNNTNHEIEDKDKKIISEGNNENSNSTKRLFKQKNYLLKFKARLRSLRITKTRFKGNSSSYYKLTLLIIIVLSLPLIIQFMSNSSFLSGNSESNILPDNLGFAGQQTFTKQWLNNTSFNDPIEPTWFSLIGDLGDKTDVNATTTTGQVNFEISGNSTSFNNISGVPRVVDGWVPYSNSYFILPDYYETSTMLMANHTYKESSDQSRNRPSIHWRQNVTMPVNMSNYIITSVSISANVSGSADINVETPNDDLSTGSPAHTWSATYYDYARFYVKFSNIDYEDLNEVAHYQTIDLGDGNPAVIDSNSSVDVLGDTLMTVKDEDLLIFYLTRALEQDDFHFGITLGIDIYTEDNYGVYDLDRFESLNITSFNLTFTYEKRMNKLTSVSWNQNADKISEISNDTVIVDEAILNFNYSIDQNWTESSPNSELRILINDNLHTETVKLSSATTSFQQGKPGGFDVTSLITDAVNISIQLYLADDFGLNRTITVSIDDVTLNITYTIIFPDRVSTLQLFLNKENRTSNPDFELNVGEQLNLTIKYLNETGYHIPNATVLLIGNFSGIFTENATLEQYSIIFSTDLTNIGINFLTITAKVENYELQSINPVITINKLTSDNLQIFLNGENKTLDPDIELIYSEELNITVKYTDTNGFHISNATVRLISESITKDLNESTILEQYTTFLNTSDRLRIGVNQLTIEAQNPTYQTGYSL</sequence>
<feature type="transmembrane region" description="Helical" evidence="2">
    <location>
        <begin position="769"/>
        <end position="791"/>
    </location>
</feature>
<feature type="compositionally biased region" description="Low complexity" evidence="1">
    <location>
        <begin position="884"/>
        <end position="893"/>
    </location>
</feature>
<organism evidence="3">
    <name type="scientific">marine sediment metagenome</name>
    <dbReference type="NCBI Taxonomy" id="412755"/>
    <lineage>
        <taxon>unclassified sequences</taxon>
        <taxon>metagenomes</taxon>
        <taxon>ecological metagenomes</taxon>
    </lineage>
</organism>
<keyword evidence="2" id="KW-1133">Transmembrane helix</keyword>
<feature type="region of interest" description="Disordered" evidence="1">
    <location>
        <begin position="863"/>
        <end position="893"/>
    </location>
</feature>
<accession>A0A0F9NU63</accession>
<protein>
    <submittedName>
        <fullName evidence="3">Uncharacterized protein</fullName>
    </submittedName>
</protein>
<keyword evidence="2" id="KW-0812">Transmembrane</keyword>
<keyword evidence="2" id="KW-0472">Membrane</keyword>
<name>A0A0F9NU63_9ZZZZ</name>
<evidence type="ECO:0000256" key="2">
    <source>
        <dbReference type="SAM" id="Phobius"/>
    </source>
</evidence>
<evidence type="ECO:0000256" key="1">
    <source>
        <dbReference type="SAM" id="MobiDB-lite"/>
    </source>
</evidence>
<evidence type="ECO:0000313" key="3">
    <source>
        <dbReference type="EMBL" id="KKM92405.1"/>
    </source>
</evidence>
<dbReference type="EMBL" id="LAZR01006396">
    <property type="protein sequence ID" value="KKM92405.1"/>
    <property type="molecule type" value="Genomic_DNA"/>
</dbReference>
<feature type="transmembrane region" description="Helical" evidence="2">
    <location>
        <begin position="12"/>
        <end position="34"/>
    </location>
</feature>
<proteinExistence type="predicted"/>